<dbReference type="InterPro" id="IPR012093">
    <property type="entry name" value="Pirin"/>
</dbReference>
<name>A0A344J8I0_9GAMM</name>
<organism evidence="6 7">
    <name type="scientific">Solilutibacter oculi</name>
    <dbReference type="NCBI Taxonomy" id="2698682"/>
    <lineage>
        <taxon>Bacteria</taxon>
        <taxon>Pseudomonadati</taxon>
        <taxon>Pseudomonadota</taxon>
        <taxon>Gammaproteobacteria</taxon>
        <taxon>Lysobacterales</taxon>
        <taxon>Lysobacteraceae</taxon>
        <taxon>Solilutibacter</taxon>
    </lineage>
</organism>
<dbReference type="PIRSF" id="PIRSF006232">
    <property type="entry name" value="Pirin"/>
    <property type="match status" value="1"/>
</dbReference>
<feature type="binding site" evidence="2">
    <location>
        <position position="57"/>
    </location>
    <ligand>
        <name>Fe cation</name>
        <dbReference type="ChEBI" id="CHEBI:24875"/>
    </ligand>
</feature>
<dbReference type="AlphaFoldDB" id="A0A344J8I0"/>
<feature type="domain" description="Quercetin 2,3-dioxygenase C-terminal cupin" evidence="5">
    <location>
        <begin position="147"/>
        <end position="236"/>
    </location>
</feature>
<feature type="binding site" evidence="2">
    <location>
        <position position="101"/>
    </location>
    <ligand>
        <name>Fe cation</name>
        <dbReference type="ChEBI" id="CHEBI:24875"/>
    </ligand>
</feature>
<dbReference type="InterPro" id="IPR014710">
    <property type="entry name" value="RmlC-like_jellyroll"/>
</dbReference>
<dbReference type="InterPro" id="IPR041602">
    <property type="entry name" value="Quercetinase_C"/>
</dbReference>
<evidence type="ECO:0000313" key="6">
    <source>
        <dbReference type="EMBL" id="AXA85340.1"/>
    </source>
</evidence>
<dbReference type="Pfam" id="PF02678">
    <property type="entry name" value="Pirin"/>
    <property type="match status" value="1"/>
</dbReference>
<dbReference type="Pfam" id="PF17954">
    <property type="entry name" value="Pirin_C_2"/>
    <property type="match status" value="1"/>
</dbReference>
<evidence type="ECO:0000259" key="5">
    <source>
        <dbReference type="Pfam" id="PF17954"/>
    </source>
</evidence>
<keyword evidence="6" id="KW-0223">Dioxygenase</keyword>
<dbReference type="SUPFAM" id="SSF51182">
    <property type="entry name" value="RmlC-like cupins"/>
    <property type="match status" value="1"/>
</dbReference>
<proteinExistence type="inferred from homology"/>
<dbReference type="GO" id="GO:0051213">
    <property type="term" value="F:dioxygenase activity"/>
    <property type="evidence" value="ECO:0007669"/>
    <property type="project" value="UniProtKB-KW"/>
</dbReference>
<dbReference type="InterPro" id="IPR003829">
    <property type="entry name" value="Pirin_N_dom"/>
</dbReference>
<evidence type="ECO:0000259" key="4">
    <source>
        <dbReference type="Pfam" id="PF02678"/>
    </source>
</evidence>
<dbReference type="KEGG" id="lue:DCD74_12285"/>
<dbReference type="Gene3D" id="2.60.120.10">
    <property type="entry name" value="Jelly Rolls"/>
    <property type="match status" value="2"/>
</dbReference>
<evidence type="ECO:0000256" key="2">
    <source>
        <dbReference type="PIRSR" id="PIRSR006232-1"/>
    </source>
</evidence>
<comment type="similarity">
    <text evidence="1 3">Belongs to the pirin family.</text>
</comment>
<gene>
    <name evidence="6" type="ORF">DCD74_12285</name>
</gene>
<feature type="domain" description="Pirin N-terminal" evidence="4">
    <location>
        <begin position="16"/>
        <end position="119"/>
    </location>
</feature>
<keyword evidence="2" id="KW-0408">Iron</keyword>
<dbReference type="CDD" id="cd02910">
    <property type="entry name" value="cupin_Yhhw_N"/>
    <property type="match status" value="1"/>
</dbReference>
<protein>
    <submittedName>
        <fullName evidence="6">Quercetin 2,3-dioxygenase</fullName>
    </submittedName>
</protein>
<feature type="binding site" evidence="2">
    <location>
        <position position="103"/>
    </location>
    <ligand>
        <name>Fe cation</name>
        <dbReference type="ChEBI" id="CHEBI:24875"/>
    </ligand>
</feature>
<evidence type="ECO:0000256" key="3">
    <source>
        <dbReference type="RuleBase" id="RU003457"/>
    </source>
</evidence>
<evidence type="ECO:0000256" key="1">
    <source>
        <dbReference type="ARBA" id="ARBA00008416"/>
    </source>
</evidence>
<keyword evidence="2" id="KW-0479">Metal-binding</keyword>
<dbReference type="Proteomes" id="UP000251842">
    <property type="component" value="Chromosome"/>
</dbReference>
<keyword evidence="6" id="KW-0560">Oxidoreductase</keyword>
<reference evidence="7" key="1">
    <citation type="submission" date="2018-05" db="EMBL/GenBank/DDBJ databases">
        <title>Luteimonas pekinense sp. nov., isolated from human Meibomian gland secretions, Beijing, China.</title>
        <authorList>
            <person name="Wen T."/>
            <person name="Bai H."/>
            <person name="Lv H."/>
        </authorList>
    </citation>
    <scope>NUCLEOTIDE SEQUENCE [LARGE SCALE GENOMIC DNA]</scope>
    <source>
        <strain evidence="7">83-4</strain>
    </source>
</reference>
<dbReference type="GO" id="GO:0046872">
    <property type="term" value="F:metal ion binding"/>
    <property type="evidence" value="ECO:0007669"/>
    <property type="project" value="UniProtKB-KW"/>
</dbReference>
<dbReference type="OrthoDB" id="9780903at2"/>
<accession>A0A344J8I0</accession>
<dbReference type="RefSeq" id="WP_112927545.1">
    <property type="nucleotide sequence ID" value="NZ_CP029556.1"/>
</dbReference>
<dbReference type="InterPro" id="IPR011051">
    <property type="entry name" value="RmlC_Cupin_sf"/>
</dbReference>
<comment type="cofactor">
    <cofactor evidence="2">
        <name>Fe cation</name>
        <dbReference type="ChEBI" id="CHEBI:24875"/>
    </cofactor>
    <text evidence="2">Binds 1 Fe cation per subunit.</text>
</comment>
<dbReference type="PANTHER" id="PTHR43212:SF3">
    <property type="entry name" value="QUERCETIN 2,3-DIOXYGENASE"/>
    <property type="match status" value="1"/>
</dbReference>
<sequence length="238" mass="25897">MIIERPSAGRGRVDDGGLDSRHTFSFGHYHDPQWMGFGPLRVINEDRLQPGAGFAPHRHANMEIISVVIAGALAHADSTGNEKLLRPGEVQWMSAGHGIEHSEYNGDPSAVTHFLQIWIQPDRVNAAPAYAQQAFPRSARIGRWVTFVSPDGADGSIGIRQQAWMRGSVLPAGERITATLDPARRYWLQVVAGDVTAHGIRLTAGDALGFVDEEGELAIHADVGEGNEAELLLFDLPR</sequence>
<dbReference type="EMBL" id="CP029556">
    <property type="protein sequence ID" value="AXA85340.1"/>
    <property type="molecule type" value="Genomic_DNA"/>
</dbReference>
<feature type="binding site" evidence="2">
    <location>
        <position position="59"/>
    </location>
    <ligand>
        <name>Fe cation</name>
        <dbReference type="ChEBI" id="CHEBI:24875"/>
    </ligand>
</feature>
<evidence type="ECO:0000313" key="7">
    <source>
        <dbReference type="Proteomes" id="UP000251842"/>
    </source>
</evidence>
<dbReference type="PANTHER" id="PTHR43212">
    <property type="entry name" value="QUERCETIN 2,3-DIOXYGENASE"/>
    <property type="match status" value="1"/>
</dbReference>
<keyword evidence="7" id="KW-1185">Reference proteome</keyword>